<dbReference type="EMBL" id="CP013650">
    <property type="protein sequence ID" value="ALS97355.1"/>
    <property type="molecule type" value="Genomic_DNA"/>
</dbReference>
<dbReference type="AlphaFoldDB" id="A0A0U2QJR4"/>
<dbReference type="OrthoDB" id="9814704at2"/>
<feature type="domain" description="Rhodanese" evidence="2">
    <location>
        <begin position="38"/>
        <end position="128"/>
    </location>
</feature>
<dbReference type="PANTHER" id="PTHR43031:SF1">
    <property type="entry name" value="PYRIDINE NUCLEOTIDE-DISULPHIDE OXIDOREDUCTASE"/>
    <property type="match status" value="1"/>
</dbReference>
<evidence type="ECO:0000313" key="3">
    <source>
        <dbReference type="EMBL" id="ALS97355.1"/>
    </source>
</evidence>
<accession>A0A0U2QJR4</accession>
<keyword evidence="4" id="KW-1185">Reference proteome</keyword>
<dbReference type="InterPro" id="IPR001307">
    <property type="entry name" value="Thiosulphate_STrfase_CS"/>
</dbReference>
<dbReference type="RefSeq" id="WP_062476267.1">
    <property type="nucleotide sequence ID" value="NZ_CP013650.1"/>
</dbReference>
<protein>
    <recommendedName>
        <fullName evidence="2">Rhodanese domain-containing protein</fullName>
    </recommendedName>
</protein>
<dbReference type="InterPro" id="IPR050229">
    <property type="entry name" value="GlpE_sulfurtransferase"/>
</dbReference>
<name>A0A0U2QJR4_9ALTE</name>
<dbReference type="Gene3D" id="3.40.250.10">
    <property type="entry name" value="Rhodanese-like domain"/>
    <property type="match status" value="1"/>
</dbReference>
<dbReference type="GO" id="GO:0004792">
    <property type="term" value="F:thiosulfate-cyanide sulfurtransferase activity"/>
    <property type="evidence" value="ECO:0007669"/>
    <property type="project" value="InterPro"/>
</dbReference>
<dbReference type="PROSITE" id="PS50206">
    <property type="entry name" value="RHODANESE_3"/>
    <property type="match status" value="1"/>
</dbReference>
<feature type="chain" id="PRO_5006831922" description="Rhodanese domain-containing protein" evidence="1">
    <location>
        <begin position="19"/>
        <end position="129"/>
    </location>
</feature>
<dbReference type="SMART" id="SM00450">
    <property type="entry name" value="RHOD"/>
    <property type="match status" value="1"/>
</dbReference>
<sequence>MKFLLFSLLLLLASPGWALPPEQTTAPEQLTPEQVKHNAENFHILDVRSSEEYAEGHVPGAVNIPHDSIQAKISSLPQDKDAPVVLYCRTGRRAGLAATELESMGYDNLFLMQGDMPGWTEKGFDISHD</sequence>
<dbReference type="InterPro" id="IPR001763">
    <property type="entry name" value="Rhodanese-like_dom"/>
</dbReference>
<reference evidence="3 4" key="1">
    <citation type="submission" date="2015-12" db="EMBL/GenBank/DDBJ databases">
        <title>Complete genome of Lacimicrobium alkaliphilum KCTC 32984.</title>
        <authorList>
            <person name="Kim S.-G."/>
            <person name="Lee Y.-J."/>
        </authorList>
    </citation>
    <scope>NUCLEOTIDE SEQUENCE [LARGE SCALE GENOMIC DNA]</scope>
    <source>
        <strain evidence="3 4">YelD216</strain>
    </source>
</reference>
<dbReference type="Pfam" id="PF00581">
    <property type="entry name" value="Rhodanese"/>
    <property type="match status" value="1"/>
</dbReference>
<dbReference type="SUPFAM" id="SSF52821">
    <property type="entry name" value="Rhodanese/Cell cycle control phosphatase"/>
    <property type="match status" value="1"/>
</dbReference>
<gene>
    <name evidence="3" type="ORF">AT746_03080</name>
</gene>
<evidence type="ECO:0000259" key="2">
    <source>
        <dbReference type="PROSITE" id="PS50206"/>
    </source>
</evidence>
<evidence type="ECO:0000256" key="1">
    <source>
        <dbReference type="SAM" id="SignalP"/>
    </source>
</evidence>
<dbReference type="InterPro" id="IPR036873">
    <property type="entry name" value="Rhodanese-like_dom_sf"/>
</dbReference>
<dbReference type="STRING" id="1526571.AT746_03080"/>
<keyword evidence="1" id="KW-0732">Signal</keyword>
<dbReference type="PROSITE" id="PS00380">
    <property type="entry name" value="RHODANESE_1"/>
    <property type="match status" value="1"/>
</dbReference>
<dbReference type="Proteomes" id="UP000068447">
    <property type="component" value="Chromosome"/>
</dbReference>
<dbReference type="PANTHER" id="PTHR43031">
    <property type="entry name" value="FAD-DEPENDENT OXIDOREDUCTASE"/>
    <property type="match status" value="1"/>
</dbReference>
<dbReference type="CDD" id="cd00158">
    <property type="entry name" value="RHOD"/>
    <property type="match status" value="1"/>
</dbReference>
<feature type="signal peptide" evidence="1">
    <location>
        <begin position="1"/>
        <end position="18"/>
    </location>
</feature>
<evidence type="ECO:0000313" key="4">
    <source>
        <dbReference type="Proteomes" id="UP000068447"/>
    </source>
</evidence>
<proteinExistence type="predicted"/>
<organism evidence="3 4">
    <name type="scientific">Lacimicrobium alkaliphilum</name>
    <dbReference type="NCBI Taxonomy" id="1526571"/>
    <lineage>
        <taxon>Bacteria</taxon>
        <taxon>Pseudomonadati</taxon>
        <taxon>Pseudomonadota</taxon>
        <taxon>Gammaproteobacteria</taxon>
        <taxon>Alteromonadales</taxon>
        <taxon>Alteromonadaceae</taxon>
        <taxon>Lacimicrobium</taxon>
    </lineage>
</organism>
<dbReference type="KEGG" id="lal:AT746_03080"/>